<dbReference type="AlphaFoldDB" id="A0A6C0K9X3"/>
<proteinExistence type="predicted"/>
<name>A0A6C0K9X3_9ZZZZ</name>
<dbReference type="InterPro" id="IPR029044">
    <property type="entry name" value="Nucleotide-diphossugar_trans"/>
</dbReference>
<dbReference type="EMBL" id="MN740827">
    <property type="protein sequence ID" value="QHU13896.1"/>
    <property type="molecule type" value="Genomic_DNA"/>
</dbReference>
<dbReference type="InterPro" id="IPR001173">
    <property type="entry name" value="Glyco_trans_2-like"/>
</dbReference>
<evidence type="ECO:0000313" key="2">
    <source>
        <dbReference type="EMBL" id="QHU13896.1"/>
    </source>
</evidence>
<dbReference type="Gene3D" id="3.90.550.10">
    <property type="entry name" value="Spore Coat Polysaccharide Biosynthesis Protein SpsA, Chain A"/>
    <property type="match status" value="1"/>
</dbReference>
<reference evidence="2" key="1">
    <citation type="journal article" date="2020" name="Nature">
        <title>Giant virus diversity and host interactions through global metagenomics.</title>
        <authorList>
            <person name="Schulz F."/>
            <person name="Roux S."/>
            <person name="Paez-Espino D."/>
            <person name="Jungbluth S."/>
            <person name="Walsh D.A."/>
            <person name="Denef V.J."/>
            <person name="McMahon K.D."/>
            <person name="Konstantinidis K.T."/>
            <person name="Eloe-Fadrosh E.A."/>
            <person name="Kyrpides N.C."/>
            <person name="Woyke T."/>
        </authorList>
    </citation>
    <scope>NUCLEOTIDE SEQUENCE</scope>
    <source>
        <strain evidence="2">GVMAG-S-1101182-85</strain>
    </source>
</reference>
<sequence>MRRVVLLFNQSNTFGLSQDAALLETALKHISGAGGEEFEFVRQDPLQPPSPADIVIHLEVPHPVWISWAPIQIWMVNPEWCVSAWDSYKDLFTEIWVKEVDRVRDFSSKAVHIPWCIRGPLKPIKTYDADKKDALWVLGGSINKHIAAKQLLPLWPEDCPVTVTTALTEADLSGNFPASVTVKRGFLESVEMETLAIQSPLHIAISAAEGFGFTAAQAEARGASLLINTIPVYEETFGGKKYATFLKTPMNPVKEHCGLVADLSGITTADLQGAYKYAFSPDRFNSKEAISCSEDRYNRFLGLVGGRITTLLRKLKKGAKPPQLPPLLRREDCPPISVLTVTYNRRNFIDLAFVNILGTDYPLNKVQWIIVDDSDDPNKMILDKIKKFEERAPGCEITYVPMTNKRSVGYKRNKAVKAAKHSICLHMDDDDVYPETSFRRRVAWLLNDPNTDVVGCTMIAMYDLRQGISAVNVPPWVLEQRQRVSEASFCFYTEYAKKHPFPDVGSCEGEHFVPSCKSFVEIPPQQILVALNHGTNTSSRIIAGRAQTGCFWGWPPQFIKWLHGLVGVEVEDA</sequence>
<organism evidence="2">
    <name type="scientific">viral metagenome</name>
    <dbReference type="NCBI Taxonomy" id="1070528"/>
    <lineage>
        <taxon>unclassified sequences</taxon>
        <taxon>metagenomes</taxon>
        <taxon>organismal metagenomes</taxon>
    </lineage>
</organism>
<protein>
    <recommendedName>
        <fullName evidence="1">Glycosyltransferase 2-like domain-containing protein</fullName>
    </recommendedName>
</protein>
<dbReference type="PANTHER" id="PTHR22916">
    <property type="entry name" value="GLYCOSYLTRANSFERASE"/>
    <property type="match status" value="1"/>
</dbReference>
<dbReference type="Pfam" id="PF00535">
    <property type="entry name" value="Glycos_transf_2"/>
    <property type="match status" value="1"/>
</dbReference>
<evidence type="ECO:0000259" key="1">
    <source>
        <dbReference type="Pfam" id="PF00535"/>
    </source>
</evidence>
<dbReference type="SUPFAM" id="SSF53448">
    <property type="entry name" value="Nucleotide-diphospho-sugar transferases"/>
    <property type="match status" value="1"/>
</dbReference>
<dbReference type="CDD" id="cd00761">
    <property type="entry name" value="Glyco_tranf_GTA_type"/>
    <property type="match status" value="1"/>
</dbReference>
<feature type="domain" description="Glycosyltransferase 2-like" evidence="1">
    <location>
        <begin position="337"/>
        <end position="470"/>
    </location>
</feature>
<accession>A0A6C0K9X3</accession>